<protein>
    <recommendedName>
        <fullName evidence="5">Secreted protein</fullName>
    </recommendedName>
</protein>
<keyword evidence="4" id="KW-1185">Reference proteome</keyword>
<sequence>MNGTNRWRTLLCVAAALSALAAVGSWLVARPGPSHASRHVSSEPSALHEEDSWPPVPRLREPEPAPQPAPQTAPRSRLAGRPAPAAPHASPPSEVAEPAPFPRGETASELDDPPIRDLVTVGDIALGVRDDPRRLVIHDEPKLKEALTRIGHELEERARQHPEEGAAELVERLADYRDELGDCMSGDVQIRGPHWTIETEAGPALPPEKWWRPKP</sequence>
<evidence type="ECO:0000256" key="2">
    <source>
        <dbReference type="SAM" id="SignalP"/>
    </source>
</evidence>
<accession>A0ABZ2KX69</accession>
<gene>
    <name evidence="3" type="ORF">LVJ94_41130</name>
</gene>
<dbReference type="RefSeq" id="WP_394832924.1">
    <property type="nucleotide sequence ID" value="NZ_CP089929.1"/>
</dbReference>
<dbReference type="Proteomes" id="UP001374803">
    <property type="component" value="Chromosome"/>
</dbReference>
<organism evidence="3 4">
    <name type="scientific">Pendulispora rubella</name>
    <dbReference type="NCBI Taxonomy" id="2741070"/>
    <lineage>
        <taxon>Bacteria</taxon>
        <taxon>Pseudomonadati</taxon>
        <taxon>Myxococcota</taxon>
        <taxon>Myxococcia</taxon>
        <taxon>Myxococcales</taxon>
        <taxon>Sorangiineae</taxon>
        <taxon>Pendulisporaceae</taxon>
        <taxon>Pendulispora</taxon>
    </lineage>
</organism>
<evidence type="ECO:0008006" key="5">
    <source>
        <dbReference type="Google" id="ProtNLM"/>
    </source>
</evidence>
<keyword evidence="2" id="KW-0732">Signal</keyword>
<evidence type="ECO:0000313" key="3">
    <source>
        <dbReference type="EMBL" id="WXB03294.1"/>
    </source>
</evidence>
<feature type="chain" id="PRO_5046567520" description="Secreted protein" evidence="2">
    <location>
        <begin position="22"/>
        <end position="215"/>
    </location>
</feature>
<reference evidence="3" key="1">
    <citation type="submission" date="2021-12" db="EMBL/GenBank/DDBJ databases">
        <title>Discovery of the Pendulisporaceae a myxobacterial family with distinct sporulation behavior and unique specialized metabolism.</title>
        <authorList>
            <person name="Garcia R."/>
            <person name="Popoff A."/>
            <person name="Bader C.D."/>
            <person name="Loehr J."/>
            <person name="Walesch S."/>
            <person name="Walt C."/>
            <person name="Boldt J."/>
            <person name="Bunk B."/>
            <person name="Haeckl F.J.F.P.J."/>
            <person name="Gunesch A.P."/>
            <person name="Birkelbach J."/>
            <person name="Nuebel U."/>
            <person name="Pietschmann T."/>
            <person name="Bach T."/>
            <person name="Mueller R."/>
        </authorList>
    </citation>
    <scope>NUCLEOTIDE SEQUENCE</scope>
    <source>
        <strain evidence="3">MSr11367</strain>
    </source>
</reference>
<name>A0ABZ2KX69_9BACT</name>
<feature type="compositionally biased region" description="Low complexity" evidence="1">
    <location>
        <begin position="72"/>
        <end position="98"/>
    </location>
</feature>
<evidence type="ECO:0000313" key="4">
    <source>
        <dbReference type="Proteomes" id="UP001374803"/>
    </source>
</evidence>
<feature type="signal peptide" evidence="2">
    <location>
        <begin position="1"/>
        <end position="21"/>
    </location>
</feature>
<dbReference type="EMBL" id="CP089983">
    <property type="protein sequence ID" value="WXB03294.1"/>
    <property type="molecule type" value="Genomic_DNA"/>
</dbReference>
<evidence type="ECO:0000256" key="1">
    <source>
        <dbReference type="SAM" id="MobiDB-lite"/>
    </source>
</evidence>
<feature type="region of interest" description="Disordered" evidence="1">
    <location>
        <begin position="31"/>
        <end position="115"/>
    </location>
</feature>
<proteinExistence type="predicted"/>